<dbReference type="SUPFAM" id="SSF53697">
    <property type="entry name" value="SIS domain"/>
    <property type="match status" value="1"/>
</dbReference>
<dbReference type="NCBIfam" id="NF001484">
    <property type="entry name" value="PRK00331.1"/>
    <property type="match status" value="1"/>
</dbReference>
<dbReference type="EC" id="2.6.1.16" evidence="2"/>
<proteinExistence type="predicted"/>
<feature type="domain" description="SIS" evidence="8">
    <location>
        <begin position="296"/>
        <end position="436"/>
    </location>
</feature>
<dbReference type="Pfam" id="PF13522">
    <property type="entry name" value="GATase_6"/>
    <property type="match status" value="1"/>
</dbReference>
<dbReference type="SUPFAM" id="SSF56235">
    <property type="entry name" value="N-terminal nucleophile aminohydrolases (Ntn hydrolases)"/>
    <property type="match status" value="1"/>
</dbReference>
<dbReference type="EMBL" id="MN739452">
    <property type="protein sequence ID" value="QHT05335.1"/>
    <property type="molecule type" value="Genomic_DNA"/>
</dbReference>
<dbReference type="InterPro" id="IPR046348">
    <property type="entry name" value="SIS_dom_sf"/>
</dbReference>
<dbReference type="GO" id="GO:0006047">
    <property type="term" value="P:UDP-N-acetylglucosamine metabolic process"/>
    <property type="evidence" value="ECO:0007669"/>
    <property type="project" value="TreeGrafter"/>
</dbReference>
<dbReference type="PANTHER" id="PTHR10937:SF0">
    <property type="entry name" value="GLUTAMINE--FRUCTOSE-6-PHOSPHATE TRANSAMINASE (ISOMERIZING)"/>
    <property type="match status" value="1"/>
</dbReference>
<evidence type="ECO:0000259" key="7">
    <source>
        <dbReference type="PROSITE" id="PS51278"/>
    </source>
</evidence>
<evidence type="ECO:0000259" key="8">
    <source>
        <dbReference type="PROSITE" id="PS51464"/>
    </source>
</evidence>
<dbReference type="Gene3D" id="3.40.50.10490">
    <property type="entry name" value="Glucose-6-phosphate isomerase like protein, domain 1"/>
    <property type="match status" value="2"/>
</dbReference>
<dbReference type="PROSITE" id="PS51278">
    <property type="entry name" value="GATASE_TYPE_2"/>
    <property type="match status" value="1"/>
</dbReference>
<dbReference type="InterPro" id="IPR005855">
    <property type="entry name" value="GFAT"/>
</dbReference>
<keyword evidence="6" id="KW-0315">Glutamine amidotransferase</keyword>
<dbReference type="PROSITE" id="PS51464">
    <property type="entry name" value="SIS"/>
    <property type="match status" value="2"/>
</dbReference>
<protein>
    <recommendedName>
        <fullName evidence="2">glutamine--fructose-6-phosphate transaminase (isomerizing)</fullName>
        <ecNumber evidence="2">2.6.1.16</ecNumber>
    </recommendedName>
</protein>
<keyword evidence="4" id="KW-0808">Transferase</keyword>
<dbReference type="Pfam" id="PF01380">
    <property type="entry name" value="SIS"/>
    <property type="match status" value="2"/>
</dbReference>
<dbReference type="GO" id="GO:0004360">
    <property type="term" value="F:glutamine-fructose-6-phosphate transaminase (isomerizing) activity"/>
    <property type="evidence" value="ECO:0007669"/>
    <property type="project" value="UniProtKB-EC"/>
</dbReference>
<dbReference type="InterPro" id="IPR001347">
    <property type="entry name" value="SIS_dom"/>
</dbReference>
<feature type="domain" description="SIS" evidence="8">
    <location>
        <begin position="469"/>
        <end position="605"/>
    </location>
</feature>
<evidence type="ECO:0000256" key="1">
    <source>
        <dbReference type="ARBA" id="ARBA00001031"/>
    </source>
</evidence>
<evidence type="ECO:0000256" key="2">
    <source>
        <dbReference type="ARBA" id="ARBA00012916"/>
    </source>
</evidence>
<evidence type="ECO:0000313" key="9">
    <source>
        <dbReference type="EMBL" id="QHT05335.1"/>
    </source>
</evidence>
<dbReference type="GO" id="GO:0097367">
    <property type="term" value="F:carbohydrate derivative binding"/>
    <property type="evidence" value="ECO:0007669"/>
    <property type="project" value="InterPro"/>
</dbReference>
<dbReference type="CDD" id="cd05008">
    <property type="entry name" value="SIS_GlmS_GlmD_1"/>
    <property type="match status" value="1"/>
</dbReference>
<comment type="catalytic activity">
    <reaction evidence="1">
        <text>D-fructose 6-phosphate + L-glutamine = D-glucosamine 6-phosphate + L-glutamate</text>
        <dbReference type="Rhea" id="RHEA:13237"/>
        <dbReference type="ChEBI" id="CHEBI:29985"/>
        <dbReference type="ChEBI" id="CHEBI:58359"/>
        <dbReference type="ChEBI" id="CHEBI:58725"/>
        <dbReference type="ChEBI" id="CHEBI:61527"/>
        <dbReference type="EC" id="2.6.1.16"/>
    </reaction>
</comment>
<evidence type="ECO:0000256" key="3">
    <source>
        <dbReference type="ARBA" id="ARBA00022576"/>
    </source>
</evidence>
<dbReference type="CDD" id="cd05009">
    <property type="entry name" value="SIS_GlmS_GlmD_2"/>
    <property type="match status" value="1"/>
</dbReference>
<dbReference type="Gene3D" id="3.60.20.10">
    <property type="entry name" value="Glutamine Phosphoribosylpyrophosphate, subunit 1, domain 1"/>
    <property type="match status" value="1"/>
</dbReference>
<sequence length="615" mass="69191">MCGIFAILKSKKITNIYQEIIDGLIQLQNRGYDSSGISLFDKKNNVLIHKYASDQNTSSIEKLQTISLETEKEMCMGIGHNRWATHGSKTDINAHPHCSNNTEFTLVHNGIIENYKHLKTFLIENGFSFYSSTDTEVIVNLLQFYYEKGKNIHDSIKKTIDSIHGTYGLIIACKDYPSHLFCVRNGSPIIIGTNEDSCIVTSEQSGFCNKVQSYITLNNDDICEIYIEKEEIMVKTSNQYHEKNVNILDEQLTPAPYSHWTLKEIYEQPSKILASMNFGGRILDDSTVKLGGLDRCINILKDIENMILLGCGTSYHSCMIGKEFLKKCCDFNMIQIMDGSDFEASDIPLLGKTAVVFVSQSGETRDLSRCLDIVKSTGTVSIGIINVVDSLIAKEVDCGIYCNSGRENGVASTKAFTNQVVCFALIAIWFSQVQDLHYSMRKEFIKDLRNLSLDFENCIKNINTQIENSLNLLEKSNSLFILGKQTDEGVAREGSLKIKEISYLHSEAYSSSSLKHGPFALLDENMPVIILNTILEFENKVLNCYEEVKSRGSKIIYITNKKEQDKDNVIIIPYNKTFSSLLAVIPLQLIAYNLSIRKGINPDRPKNLAKVVTVE</sequence>
<dbReference type="InterPro" id="IPR035466">
    <property type="entry name" value="GlmS/AgaS_SIS"/>
</dbReference>
<keyword evidence="5" id="KW-0677">Repeat</keyword>
<evidence type="ECO:0000256" key="5">
    <source>
        <dbReference type="ARBA" id="ARBA00022737"/>
    </source>
</evidence>
<dbReference type="NCBIfam" id="TIGR01135">
    <property type="entry name" value="glmS"/>
    <property type="match status" value="1"/>
</dbReference>
<dbReference type="InterPro" id="IPR029055">
    <property type="entry name" value="Ntn_hydrolases_N"/>
</dbReference>
<dbReference type="AlphaFoldDB" id="A0A6C0CPH4"/>
<keyword evidence="3" id="KW-0032">Aminotransferase</keyword>
<dbReference type="GO" id="GO:0006002">
    <property type="term" value="P:fructose 6-phosphate metabolic process"/>
    <property type="evidence" value="ECO:0007669"/>
    <property type="project" value="TreeGrafter"/>
</dbReference>
<evidence type="ECO:0000256" key="6">
    <source>
        <dbReference type="ARBA" id="ARBA00022962"/>
    </source>
</evidence>
<dbReference type="GO" id="GO:0006487">
    <property type="term" value="P:protein N-linked glycosylation"/>
    <property type="evidence" value="ECO:0007669"/>
    <property type="project" value="TreeGrafter"/>
</dbReference>
<dbReference type="PANTHER" id="PTHR10937">
    <property type="entry name" value="GLUCOSAMINE--FRUCTOSE-6-PHOSPHATE AMINOTRANSFERASE, ISOMERIZING"/>
    <property type="match status" value="1"/>
</dbReference>
<name>A0A6C0CPH4_9ZZZZ</name>
<evidence type="ECO:0000256" key="4">
    <source>
        <dbReference type="ARBA" id="ARBA00022679"/>
    </source>
</evidence>
<dbReference type="InterPro" id="IPR017932">
    <property type="entry name" value="GATase_2_dom"/>
</dbReference>
<feature type="domain" description="Glutamine amidotransferase type-2" evidence="7">
    <location>
        <begin position="2"/>
        <end position="228"/>
    </location>
</feature>
<dbReference type="InterPro" id="IPR035490">
    <property type="entry name" value="GlmS/FrlB_SIS"/>
</dbReference>
<organism evidence="9">
    <name type="scientific">viral metagenome</name>
    <dbReference type="NCBI Taxonomy" id="1070528"/>
    <lineage>
        <taxon>unclassified sequences</taxon>
        <taxon>metagenomes</taxon>
        <taxon>organismal metagenomes</taxon>
    </lineage>
</organism>
<reference evidence="9" key="1">
    <citation type="journal article" date="2020" name="Nature">
        <title>Giant virus diversity and host interactions through global metagenomics.</title>
        <authorList>
            <person name="Schulz F."/>
            <person name="Roux S."/>
            <person name="Paez-Espino D."/>
            <person name="Jungbluth S."/>
            <person name="Walsh D.A."/>
            <person name="Denef V.J."/>
            <person name="McMahon K.D."/>
            <person name="Konstantinidis K.T."/>
            <person name="Eloe-Fadrosh E.A."/>
            <person name="Kyrpides N.C."/>
            <person name="Woyke T."/>
        </authorList>
    </citation>
    <scope>NUCLEOTIDE SEQUENCE</scope>
    <source>
        <strain evidence="9">GVMAG-M-3300021375-17</strain>
    </source>
</reference>
<accession>A0A6C0CPH4</accession>